<dbReference type="FunFam" id="3.40.50.300:FF:000042">
    <property type="entry name" value="Maltose/maltodextrin ABC transporter, ATP-binding protein"/>
    <property type="match status" value="1"/>
</dbReference>
<proteinExistence type="predicted"/>
<dbReference type="GO" id="GO:0043190">
    <property type="term" value="C:ATP-binding cassette (ABC) transporter complex"/>
    <property type="evidence" value="ECO:0007669"/>
    <property type="project" value="InterPro"/>
</dbReference>
<keyword evidence="1" id="KW-0813">Transport</keyword>
<gene>
    <name evidence="5" type="ORF">E3T61_12080</name>
</gene>
<dbReference type="InterPro" id="IPR008995">
    <property type="entry name" value="Mo/tungstate-bd_C_term_dom"/>
</dbReference>
<evidence type="ECO:0000259" key="4">
    <source>
        <dbReference type="PROSITE" id="PS50893"/>
    </source>
</evidence>
<dbReference type="InterPro" id="IPR013611">
    <property type="entry name" value="Transp-assoc_OB_typ2"/>
</dbReference>
<feature type="domain" description="ABC transporter" evidence="4">
    <location>
        <begin position="2"/>
        <end position="233"/>
    </location>
</feature>
<evidence type="ECO:0000313" key="6">
    <source>
        <dbReference type="Proteomes" id="UP000298468"/>
    </source>
</evidence>
<dbReference type="GO" id="GO:0140359">
    <property type="term" value="F:ABC-type transporter activity"/>
    <property type="evidence" value="ECO:0007669"/>
    <property type="project" value="UniProtKB-ARBA"/>
</dbReference>
<dbReference type="AlphaFoldDB" id="A0A4R9BPL9"/>
<sequence length="336" mass="36770">MIRFENIEVTFGEQVAIPQLNLQVEQGEFFTLLGPSGCGKTTALRTLAGFIEPSAGEIYIDGKAASKLPSEKRSVGMVFQNYALFPSMSVRENIAFGLKVRKTGKVETDRLVDEIAAQVELTPEQLAKNVSELSGGQQQRVAIARALVLKPRILLLDEPLSNLDAKLRVQLREQLKNLQRELGITTVYVTHDQEEALTMSDRIAVFNHGVVEQVGTPEEIYNRSATEFVATFVGATNRLSGEFLQHLRGSGGEFLAAEKSSYLRLEKVGLQPPARGASIRLDGVIADRVYQGSHSTYTIDSNGSRLRALVPENGALPLAPGAKAQLYIDPSSILQY</sequence>
<protein>
    <submittedName>
        <fullName evidence="5">ABC transporter ATP-binding protein</fullName>
    </submittedName>
</protein>
<evidence type="ECO:0000256" key="1">
    <source>
        <dbReference type="ARBA" id="ARBA00022448"/>
    </source>
</evidence>
<dbReference type="OrthoDB" id="9802264at2"/>
<evidence type="ECO:0000313" key="5">
    <source>
        <dbReference type="EMBL" id="TFD88564.1"/>
    </source>
</evidence>
<dbReference type="PANTHER" id="PTHR42781:SF4">
    <property type="entry name" value="SPERMIDINE_PUTRESCINE IMPORT ATP-BINDING PROTEIN POTA"/>
    <property type="match status" value="1"/>
</dbReference>
<keyword evidence="2" id="KW-0547">Nucleotide-binding</keyword>
<accession>A0A4R9BPL9</accession>
<dbReference type="PANTHER" id="PTHR42781">
    <property type="entry name" value="SPERMIDINE/PUTRESCINE IMPORT ATP-BINDING PROTEIN POTA"/>
    <property type="match status" value="1"/>
</dbReference>
<dbReference type="InterPro" id="IPR003593">
    <property type="entry name" value="AAA+_ATPase"/>
</dbReference>
<dbReference type="SMART" id="SM00382">
    <property type="entry name" value="AAA"/>
    <property type="match status" value="1"/>
</dbReference>
<dbReference type="InterPro" id="IPR027417">
    <property type="entry name" value="P-loop_NTPase"/>
</dbReference>
<dbReference type="SUPFAM" id="SSF50331">
    <property type="entry name" value="MOP-like"/>
    <property type="match status" value="1"/>
</dbReference>
<dbReference type="Pfam" id="PF08402">
    <property type="entry name" value="TOBE_2"/>
    <property type="match status" value="1"/>
</dbReference>
<evidence type="ECO:0000256" key="3">
    <source>
        <dbReference type="ARBA" id="ARBA00022840"/>
    </source>
</evidence>
<dbReference type="GO" id="GO:0005524">
    <property type="term" value="F:ATP binding"/>
    <property type="evidence" value="ECO:0007669"/>
    <property type="project" value="UniProtKB-KW"/>
</dbReference>
<organism evidence="5 6">
    <name type="scientific">Cryobacterium lactosi</name>
    <dbReference type="NCBI Taxonomy" id="1259202"/>
    <lineage>
        <taxon>Bacteria</taxon>
        <taxon>Bacillati</taxon>
        <taxon>Actinomycetota</taxon>
        <taxon>Actinomycetes</taxon>
        <taxon>Micrococcales</taxon>
        <taxon>Microbacteriaceae</taxon>
        <taxon>Cryobacterium</taxon>
    </lineage>
</organism>
<keyword evidence="3 5" id="KW-0067">ATP-binding</keyword>
<dbReference type="SUPFAM" id="SSF52540">
    <property type="entry name" value="P-loop containing nucleoside triphosphate hydrolases"/>
    <property type="match status" value="1"/>
</dbReference>
<dbReference type="Gene3D" id="3.40.50.300">
    <property type="entry name" value="P-loop containing nucleotide triphosphate hydrolases"/>
    <property type="match status" value="1"/>
</dbReference>
<evidence type="ECO:0000256" key="2">
    <source>
        <dbReference type="ARBA" id="ARBA00022741"/>
    </source>
</evidence>
<dbReference type="PROSITE" id="PS50893">
    <property type="entry name" value="ABC_TRANSPORTER_2"/>
    <property type="match status" value="1"/>
</dbReference>
<keyword evidence="6" id="KW-1185">Reference proteome</keyword>
<dbReference type="Pfam" id="PF00005">
    <property type="entry name" value="ABC_tran"/>
    <property type="match status" value="1"/>
</dbReference>
<dbReference type="InterPro" id="IPR003439">
    <property type="entry name" value="ABC_transporter-like_ATP-bd"/>
</dbReference>
<comment type="caution">
    <text evidence="5">The sequence shown here is derived from an EMBL/GenBank/DDBJ whole genome shotgun (WGS) entry which is preliminary data.</text>
</comment>
<dbReference type="InterPro" id="IPR050093">
    <property type="entry name" value="ABC_SmlMolc_Importer"/>
</dbReference>
<dbReference type="Proteomes" id="UP000298468">
    <property type="component" value="Unassembled WGS sequence"/>
</dbReference>
<dbReference type="PROSITE" id="PS00211">
    <property type="entry name" value="ABC_TRANSPORTER_1"/>
    <property type="match status" value="1"/>
</dbReference>
<dbReference type="InterPro" id="IPR017871">
    <property type="entry name" value="ABC_transporter-like_CS"/>
</dbReference>
<reference evidence="5 6" key="1">
    <citation type="submission" date="2019-03" db="EMBL/GenBank/DDBJ databases">
        <title>Genomics of glacier-inhabiting Cryobacterium strains.</title>
        <authorList>
            <person name="Liu Q."/>
            <person name="Xin Y.-H."/>
        </authorList>
    </citation>
    <scope>NUCLEOTIDE SEQUENCE [LARGE SCALE GENOMIC DNA]</scope>
    <source>
        <strain evidence="5 6">Sr59</strain>
    </source>
</reference>
<dbReference type="RefSeq" id="WP_134641109.1">
    <property type="nucleotide sequence ID" value="NZ_SOHM01000029.1"/>
</dbReference>
<dbReference type="GO" id="GO:0016887">
    <property type="term" value="F:ATP hydrolysis activity"/>
    <property type="evidence" value="ECO:0007669"/>
    <property type="project" value="InterPro"/>
</dbReference>
<dbReference type="EMBL" id="SOHM01000029">
    <property type="protein sequence ID" value="TFD88564.1"/>
    <property type="molecule type" value="Genomic_DNA"/>
</dbReference>
<name>A0A4R9BPL9_9MICO</name>